<dbReference type="InterPro" id="IPR045165">
    <property type="entry name" value="Nitrobindin"/>
</dbReference>
<dbReference type="SUPFAM" id="SSF50814">
    <property type="entry name" value="Lipocalins"/>
    <property type="match status" value="1"/>
</dbReference>
<organism evidence="3">
    <name type="scientific">Mesocestoides corti</name>
    <name type="common">Flatworm</name>
    <dbReference type="NCBI Taxonomy" id="53468"/>
    <lineage>
        <taxon>Eukaryota</taxon>
        <taxon>Metazoa</taxon>
        <taxon>Spiralia</taxon>
        <taxon>Lophotrochozoa</taxon>
        <taxon>Platyhelminthes</taxon>
        <taxon>Cestoda</taxon>
        <taxon>Eucestoda</taxon>
        <taxon>Cyclophyllidea</taxon>
        <taxon>Mesocestoididae</taxon>
        <taxon>Mesocestoides</taxon>
    </lineage>
</organism>
<feature type="domain" description="THAP4-like heme-binding" evidence="2">
    <location>
        <begin position="2"/>
        <end position="124"/>
    </location>
</feature>
<dbReference type="GO" id="GO:0008289">
    <property type="term" value="F:lipid binding"/>
    <property type="evidence" value="ECO:0007669"/>
    <property type="project" value="UniProtKB-KW"/>
</dbReference>
<sequence length="183" mass="21099">MRDLAFLIGRWRGKGKGFHPHSAPFEYEEDIIFENIGQPNFAYHSTSFINKVPKHRESGFIKFEDNNQVQLNLVDSLGTCRIFLGALNDFEHNAKSLVLTTDSSCSAPLYKEPHMVGSGPRTYLDMKDVLMAFRSRSSAEFYYRWRSLKLTCEVMQLWTRLEESISLSGREIEEHAFDHLISG</sequence>
<dbReference type="InterPro" id="IPR012674">
    <property type="entry name" value="Calycin"/>
</dbReference>
<dbReference type="InterPro" id="IPR014878">
    <property type="entry name" value="THAP4-like_heme-bd"/>
</dbReference>
<dbReference type="PANTHER" id="PTHR15854">
    <property type="entry name" value="THAP4 PROTEIN"/>
    <property type="match status" value="1"/>
</dbReference>
<evidence type="ECO:0000256" key="1">
    <source>
        <dbReference type="ARBA" id="ARBA00036993"/>
    </source>
</evidence>
<proteinExistence type="predicted"/>
<dbReference type="Gene3D" id="2.40.128.20">
    <property type="match status" value="1"/>
</dbReference>
<protein>
    <submittedName>
        <fullName evidence="3">DUF1794 domain-containing protein</fullName>
    </submittedName>
</protein>
<dbReference type="WBParaSite" id="MCU_012814-RA">
    <property type="protein sequence ID" value="MCU_012814-RA"/>
    <property type="gene ID" value="MCU_012814"/>
</dbReference>
<evidence type="ECO:0000313" key="3">
    <source>
        <dbReference type="WBParaSite" id="MCU_012814-RA"/>
    </source>
</evidence>
<dbReference type="PANTHER" id="PTHR15854:SF4">
    <property type="entry name" value="PEROXYNITRITE ISOMERASE THAP4"/>
    <property type="match status" value="1"/>
</dbReference>
<evidence type="ECO:0000259" key="2">
    <source>
        <dbReference type="Pfam" id="PF08768"/>
    </source>
</evidence>
<reference evidence="3" key="1">
    <citation type="submission" date="2019-11" db="UniProtKB">
        <authorList>
            <consortium name="WormBaseParasite"/>
        </authorList>
    </citation>
    <scope>IDENTIFICATION</scope>
</reference>
<dbReference type="AlphaFoldDB" id="A0A5K3G3V1"/>
<dbReference type="Pfam" id="PF08768">
    <property type="entry name" value="THAP4_heme-bd"/>
    <property type="match status" value="1"/>
</dbReference>
<comment type="catalytic activity">
    <reaction evidence="1">
        <text>peroxynitrite = nitrate</text>
        <dbReference type="Rhea" id="RHEA:63116"/>
        <dbReference type="ChEBI" id="CHEBI:17632"/>
        <dbReference type="ChEBI" id="CHEBI:25941"/>
    </reaction>
    <physiologicalReaction direction="left-to-right" evidence="1">
        <dbReference type="Rhea" id="RHEA:63117"/>
    </physiologicalReaction>
</comment>
<accession>A0A5K3G3V1</accession>
<name>A0A5K3G3V1_MESCO</name>